<comment type="similarity">
    <text evidence="8">Belongs to the CN hydrolase family. Apolipoprotein N-acyltransferase subfamily.</text>
</comment>
<evidence type="ECO:0000256" key="9">
    <source>
        <dbReference type="SAM" id="MobiDB-lite"/>
    </source>
</evidence>
<evidence type="ECO:0000256" key="8">
    <source>
        <dbReference type="HAMAP-Rule" id="MF_01148"/>
    </source>
</evidence>
<feature type="domain" description="CN hydrolase" evidence="10">
    <location>
        <begin position="210"/>
        <end position="463"/>
    </location>
</feature>
<dbReference type="GO" id="GO:0005886">
    <property type="term" value="C:plasma membrane"/>
    <property type="evidence" value="ECO:0007669"/>
    <property type="project" value="UniProtKB-SubCell"/>
</dbReference>
<feature type="transmembrane region" description="Helical" evidence="8">
    <location>
        <begin position="147"/>
        <end position="170"/>
    </location>
</feature>
<keyword evidence="2 8" id="KW-1003">Cell membrane</keyword>
<comment type="subcellular location">
    <subcellularLocation>
        <location evidence="1 8">Cell membrane</location>
        <topology evidence="1 8">Multi-pass membrane protein</topology>
    </subcellularLocation>
</comment>
<keyword evidence="5 8" id="KW-1133">Transmembrane helix</keyword>
<comment type="pathway">
    <text evidence="8">Protein modification; lipoprotein biosynthesis (N-acyl transfer).</text>
</comment>
<feature type="transmembrane region" description="Helical" evidence="8">
    <location>
        <begin position="48"/>
        <end position="67"/>
    </location>
</feature>
<keyword evidence="7 8" id="KW-0012">Acyltransferase</keyword>
<dbReference type="GO" id="GO:0042158">
    <property type="term" value="P:lipoprotein biosynthetic process"/>
    <property type="evidence" value="ECO:0007669"/>
    <property type="project" value="UniProtKB-UniRule"/>
</dbReference>
<reference evidence="11 12" key="1">
    <citation type="journal article" date="2016" name="Int. J. Syst. Evol. Microbiol.">
        <title>Nocardioides albidus sp. nov., an actinobacterium isolated from garden soil.</title>
        <authorList>
            <person name="Singh H."/>
            <person name="Du J."/>
            <person name="Trinh H."/>
            <person name="Won K."/>
            <person name="Yang J.E."/>
            <person name="Yin C."/>
            <person name="Kook M."/>
            <person name="Yi T.H."/>
        </authorList>
    </citation>
    <scope>NUCLEOTIDE SEQUENCE [LARGE SCALE GENOMIC DNA]</scope>
    <source>
        <strain evidence="11 12">CCTCC AB 2015297</strain>
    </source>
</reference>
<dbReference type="CDD" id="cd07571">
    <property type="entry name" value="ALP_N-acyl_transferase"/>
    <property type="match status" value="1"/>
</dbReference>
<dbReference type="PANTHER" id="PTHR38686">
    <property type="entry name" value="APOLIPOPROTEIN N-ACYLTRANSFERASE"/>
    <property type="match status" value="1"/>
</dbReference>
<dbReference type="Proteomes" id="UP000313231">
    <property type="component" value="Unassembled WGS sequence"/>
</dbReference>
<dbReference type="InterPro" id="IPR036526">
    <property type="entry name" value="C-N_Hydrolase_sf"/>
</dbReference>
<organism evidence="11 12">
    <name type="scientific">Nocardioides albidus</name>
    <dbReference type="NCBI Taxonomy" id="1517589"/>
    <lineage>
        <taxon>Bacteria</taxon>
        <taxon>Bacillati</taxon>
        <taxon>Actinomycetota</taxon>
        <taxon>Actinomycetes</taxon>
        <taxon>Propionibacteriales</taxon>
        <taxon>Nocardioidaceae</taxon>
        <taxon>Nocardioides</taxon>
    </lineage>
</organism>
<evidence type="ECO:0000256" key="2">
    <source>
        <dbReference type="ARBA" id="ARBA00022475"/>
    </source>
</evidence>
<dbReference type="HAMAP" id="MF_01148">
    <property type="entry name" value="Lnt"/>
    <property type="match status" value="1"/>
</dbReference>
<comment type="caution">
    <text evidence="8">Lacks conserved residue(s) required for the propagation of feature annotation.</text>
</comment>
<keyword evidence="6 8" id="KW-0472">Membrane</keyword>
<evidence type="ECO:0000259" key="10">
    <source>
        <dbReference type="PROSITE" id="PS50263"/>
    </source>
</evidence>
<evidence type="ECO:0000313" key="12">
    <source>
        <dbReference type="Proteomes" id="UP000313231"/>
    </source>
</evidence>
<comment type="caution">
    <text evidence="11">The sequence shown here is derived from an EMBL/GenBank/DDBJ whole genome shotgun (WGS) entry which is preliminary data.</text>
</comment>
<dbReference type="RefSeq" id="WP_139623242.1">
    <property type="nucleotide sequence ID" value="NZ_VDMP01000024.1"/>
</dbReference>
<dbReference type="Gene3D" id="3.60.110.10">
    <property type="entry name" value="Carbon-nitrogen hydrolase"/>
    <property type="match status" value="1"/>
</dbReference>
<evidence type="ECO:0000256" key="4">
    <source>
        <dbReference type="ARBA" id="ARBA00022692"/>
    </source>
</evidence>
<evidence type="ECO:0000256" key="1">
    <source>
        <dbReference type="ARBA" id="ARBA00004651"/>
    </source>
</evidence>
<comment type="function">
    <text evidence="8">Catalyzes the phospholipid dependent N-acylation of the N-terminal cysteine of apolipoprotein, the last step in lipoprotein maturation.</text>
</comment>
<accession>A0A5C4VV58</accession>
<dbReference type="OrthoDB" id="9804277at2"/>
<dbReference type="SUPFAM" id="SSF56317">
    <property type="entry name" value="Carbon-nitrogen hydrolase"/>
    <property type="match status" value="1"/>
</dbReference>
<feature type="region of interest" description="Disordered" evidence="9">
    <location>
        <begin position="501"/>
        <end position="535"/>
    </location>
</feature>
<keyword evidence="4 8" id="KW-0812">Transmembrane</keyword>
<proteinExistence type="inferred from homology"/>
<feature type="transmembrane region" description="Helical" evidence="8">
    <location>
        <begin position="182"/>
        <end position="202"/>
    </location>
</feature>
<dbReference type="UniPathway" id="UPA00666"/>
<evidence type="ECO:0000256" key="7">
    <source>
        <dbReference type="ARBA" id="ARBA00023315"/>
    </source>
</evidence>
<comment type="catalytic activity">
    <reaction evidence="8">
        <text>N-terminal S-1,2-diacyl-sn-glyceryl-L-cysteinyl-[lipoprotein] + a glycerophospholipid = N-acyl-S-1,2-diacyl-sn-glyceryl-L-cysteinyl-[lipoprotein] + a 2-acyl-sn-glycero-3-phospholipid + H(+)</text>
        <dbReference type="Rhea" id="RHEA:48228"/>
        <dbReference type="Rhea" id="RHEA-COMP:14681"/>
        <dbReference type="Rhea" id="RHEA-COMP:14684"/>
        <dbReference type="ChEBI" id="CHEBI:15378"/>
        <dbReference type="ChEBI" id="CHEBI:136912"/>
        <dbReference type="ChEBI" id="CHEBI:140656"/>
        <dbReference type="ChEBI" id="CHEBI:140657"/>
        <dbReference type="ChEBI" id="CHEBI:140660"/>
        <dbReference type="EC" id="2.3.1.269"/>
    </reaction>
</comment>
<dbReference type="EC" id="2.3.1.269" evidence="8"/>
<dbReference type="InterPro" id="IPR003010">
    <property type="entry name" value="C-N_Hydrolase"/>
</dbReference>
<dbReference type="InterPro" id="IPR004563">
    <property type="entry name" value="Apolipo_AcylTrfase"/>
</dbReference>
<keyword evidence="3 8" id="KW-0808">Transferase</keyword>
<dbReference type="PROSITE" id="PS50263">
    <property type="entry name" value="CN_HYDROLASE"/>
    <property type="match status" value="1"/>
</dbReference>
<gene>
    <name evidence="8 11" type="primary">lnt</name>
    <name evidence="11" type="ORF">FHP29_12885</name>
</gene>
<dbReference type="InterPro" id="IPR045378">
    <property type="entry name" value="LNT_N"/>
</dbReference>
<dbReference type="PANTHER" id="PTHR38686:SF1">
    <property type="entry name" value="APOLIPOPROTEIN N-ACYLTRANSFERASE"/>
    <property type="match status" value="1"/>
</dbReference>
<evidence type="ECO:0000256" key="3">
    <source>
        <dbReference type="ARBA" id="ARBA00022679"/>
    </source>
</evidence>
<keyword evidence="12" id="KW-1185">Reference proteome</keyword>
<keyword evidence="11" id="KW-0449">Lipoprotein</keyword>
<evidence type="ECO:0000256" key="5">
    <source>
        <dbReference type="ARBA" id="ARBA00022989"/>
    </source>
</evidence>
<protein>
    <recommendedName>
        <fullName evidence="8">Apolipoprotein N-acyltransferase</fullName>
        <shortName evidence="8">ALP N-acyltransferase</shortName>
        <ecNumber evidence="8">2.3.1.269</ecNumber>
    </recommendedName>
</protein>
<feature type="compositionally biased region" description="Pro residues" evidence="9">
    <location>
        <begin position="522"/>
        <end position="535"/>
    </location>
</feature>
<dbReference type="GO" id="GO:0016410">
    <property type="term" value="F:N-acyltransferase activity"/>
    <property type="evidence" value="ECO:0007669"/>
    <property type="project" value="UniProtKB-UniRule"/>
</dbReference>
<sequence length="535" mass="57007">MVQRPLLPAVGLAAVGGVLLTASFEPVAIPWLLPLGVGCYALATRDLGVRRSGLVGLVFGVVFYFSHISWMKDSVGPDAWVALSAVEAAFYGLLGLAVPLLRRLPGWPLWLAAAWTTMETIRSGWPFSGMPWGRLAFAAIDTPAAPAVAYVGMTGLSFLLALSGFCLARFAEAALVRERRRAWAAAAVGVLAALVTPAVVPYDVPEAGSATVAVVQGDVPGPGNDILWDHEQVTRNHVDATIGLADDVAAGRAPRPDFVLWPENSTAVDPFEPGRVNTGIREAVEAAQVPVVVGGIVDDGAKHVLNQGIVWDPVTGAGDRYTKHHPVPYGEYIPFRDIWDPKFGQLALITRDMRSGTRTEPLRVAGVGLGDAICFDVAYDDVMPPQVRDGAELLTVQTSNASFIFTHQIEQQFAITRLRAIEAGRWLAVASTNGQTGVISPDGSVVASARPRTTAVLVERVGLSTALTPAMRLGPWPARILGLLTIGALVSGAVTYRRRRELDGPTLENEPEDQPDRHPAEPRVPSPDPSEAPVV</sequence>
<dbReference type="NCBIfam" id="TIGR00546">
    <property type="entry name" value="lnt"/>
    <property type="match status" value="1"/>
</dbReference>
<dbReference type="Pfam" id="PF20154">
    <property type="entry name" value="LNT_N"/>
    <property type="match status" value="1"/>
</dbReference>
<feature type="transmembrane region" description="Helical" evidence="8">
    <location>
        <begin position="79"/>
        <end position="101"/>
    </location>
</feature>
<evidence type="ECO:0000313" key="11">
    <source>
        <dbReference type="EMBL" id="TNM39753.1"/>
    </source>
</evidence>
<dbReference type="AlphaFoldDB" id="A0A5C4VV58"/>
<dbReference type="EMBL" id="VDMP01000024">
    <property type="protein sequence ID" value="TNM39753.1"/>
    <property type="molecule type" value="Genomic_DNA"/>
</dbReference>
<dbReference type="Pfam" id="PF00795">
    <property type="entry name" value="CN_hydrolase"/>
    <property type="match status" value="1"/>
</dbReference>
<name>A0A5C4VV58_9ACTN</name>
<evidence type="ECO:0000256" key="6">
    <source>
        <dbReference type="ARBA" id="ARBA00023136"/>
    </source>
</evidence>